<organism evidence="1 2">
    <name type="scientific">Gloeobacter violaceus (strain ATCC 29082 / PCC 7421)</name>
    <dbReference type="NCBI Taxonomy" id="251221"/>
    <lineage>
        <taxon>Bacteria</taxon>
        <taxon>Bacillati</taxon>
        <taxon>Cyanobacteriota</taxon>
        <taxon>Cyanophyceae</taxon>
        <taxon>Gloeobacterales</taxon>
        <taxon>Gloeobacteraceae</taxon>
        <taxon>Gloeobacter</taxon>
    </lineage>
</organism>
<dbReference type="KEGG" id="gvi:gll2892"/>
<dbReference type="OrthoDB" id="422057at2"/>
<dbReference type="Proteomes" id="UP000000557">
    <property type="component" value="Chromosome"/>
</dbReference>
<dbReference type="InterPro" id="IPR051082">
    <property type="entry name" value="Pentapeptide-BTB/POZ_domain"/>
</dbReference>
<dbReference type="Gene3D" id="2.160.20.80">
    <property type="entry name" value="E3 ubiquitin-protein ligase SopA"/>
    <property type="match status" value="2"/>
</dbReference>
<dbReference type="PANTHER" id="PTHR14136">
    <property type="entry name" value="BTB_POZ DOMAIN-CONTAINING PROTEIN KCTD9"/>
    <property type="match status" value="1"/>
</dbReference>
<protein>
    <submittedName>
        <fullName evidence="1">Gll2892 protein</fullName>
    </submittedName>
</protein>
<dbReference type="STRING" id="251221.gene:10760396"/>
<dbReference type="PATRIC" id="fig|251221.4.peg.2922"/>
<dbReference type="RefSeq" id="WP_011142886.1">
    <property type="nucleotide sequence ID" value="NC_005125.1"/>
</dbReference>
<reference evidence="1 2" key="2">
    <citation type="journal article" date="2003" name="DNA Res.">
        <title>Complete genome structure of Gloeobacter violaceus PCC 7421, a cyanobacterium that lacks thylakoids (supplement).</title>
        <authorList>
            <person name="Nakamura Y."/>
            <person name="Kaneko T."/>
            <person name="Sato S."/>
            <person name="Mimuro M."/>
            <person name="Miyashita H."/>
            <person name="Tsuchiya T."/>
            <person name="Sasamoto S."/>
            <person name="Watanabe A."/>
            <person name="Kawashima K."/>
            <person name="Kishida Y."/>
            <person name="Kiyokawa C."/>
            <person name="Kohara M."/>
            <person name="Matsumoto M."/>
            <person name="Matsuno A."/>
            <person name="Nakazaki N."/>
            <person name="Shimpo S."/>
            <person name="Takeuchi C."/>
            <person name="Yamada M."/>
            <person name="Tabata S."/>
        </authorList>
    </citation>
    <scope>NUCLEOTIDE SEQUENCE [LARGE SCALE GENOMIC DNA]</scope>
    <source>
        <strain evidence="2">ATCC 29082 / PCC 7421</strain>
    </source>
</reference>
<dbReference type="EnsemblBacteria" id="BAC90833">
    <property type="protein sequence ID" value="BAC90833"/>
    <property type="gene ID" value="BAC90833"/>
</dbReference>
<evidence type="ECO:0000313" key="2">
    <source>
        <dbReference type="Proteomes" id="UP000000557"/>
    </source>
</evidence>
<dbReference type="AlphaFoldDB" id="Q7NCT4"/>
<dbReference type="eggNOG" id="COG1357">
    <property type="taxonomic scope" value="Bacteria"/>
</dbReference>
<proteinExistence type="predicted"/>
<dbReference type="PhylomeDB" id="Q7NCT4"/>
<keyword evidence="2" id="KW-1185">Reference proteome</keyword>
<dbReference type="HOGENOM" id="CLU_040409_0_0_3"/>
<accession>Q7NCT4</accession>
<dbReference type="InterPro" id="IPR001646">
    <property type="entry name" value="5peptide_repeat"/>
</dbReference>
<evidence type="ECO:0000313" key="1">
    <source>
        <dbReference type="EMBL" id="BAC90833.1"/>
    </source>
</evidence>
<name>Q7NCT4_GLOVI</name>
<dbReference type="EMBL" id="BA000045">
    <property type="protein sequence ID" value="BAC90833.1"/>
    <property type="molecule type" value="Genomic_DNA"/>
</dbReference>
<sequence length="457" mass="47714">MAKLEHLKILLCGSAQFSAWRRANGGIRPDLSAADLGGANLGGVDLGGANLGGADLDGADLGGADLGGADLEGANLGGANLSEADLRGANLNWANLNWANLNWADLSGADLNGANLNWAHLNWADLREANLGGAELNRANLREANLGGANLSGVSLSRAFMSGADLRGADLGGANLSEADLGGANLGGANLKGADLGGANLERTSLRGADLRGADLRRTRLTGCSLEGAVLEGCQVYGTAAWDAKIDESTDQRNLVITDVGQPAVSVDNLKIARFLHLLIDNAEIRDAIDAITFKAVLILGRFSPERKPVLDALREALRERDHLPVVFDLATTQNQAATETVRILAGLARFVIADLADGRSVPAELHSIVPDMDSLAFVLIAEEGSRVHGQIEGLMHRSNVVEAVFEYGSPEHLLASLGEGGVVPAEAKSEQLRVNKQVRTRNEGNASLLECGCAES</sequence>
<dbReference type="InParanoid" id="Q7NCT4"/>
<gene>
    <name evidence="1" type="ordered locus">gll2892</name>
</gene>
<dbReference type="Pfam" id="PF00805">
    <property type="entry name" value="Pentapeptide"/>
    <property type="match status" value="3"/>
</dbReference>
<dbReference type="PANTHER" id="PTHR14136:SF17">
    <property type="entry name" value="BTB_POZ DOMAIN-CONTAINING PROTEIN KCTD9"/>
    <property type="match status" value="1"/>
</dbReference>
<reference evidence="1 2" key="1">
    <citation type="journal article" date="2003" name="DNA Res.">
        <title>Complete genome structure of Gloeobacter violaceus PCC 7421, a cyanobacterium that lacks thylakoids.</title>
        <authorList>
            <person name="Nakamura Y."/>
            <person name="Kaneko T."/>
            <person name="Sato S."/>
            <person name="Mimuro M."/>
            <person name="Miyashita H."/>
            <person name="Tsuchiya T."/>
            <person name="Sasamoto S."/>
            <person name="Watanabe A."/>
            <person name="Kawashima K."/>
            <person name="Kishida Y."/>
            <person name="Kiyokawa C."/>
            <person name="Kohara M."/>
            <person name="Matsumoto M."/>
            <person name="Matsuno A."/>
            <person name="Nakazaki N."/>
            <person name="Shimpo S."/>
            <person name="Takeuchi C."/>
            <person name="Yamada M."/>
            <person name="Tabata S."/>
        </authorList>
    </citation>
    <scope>NUCLEOTIDE SEQUENCE [LARGE SCALE GENOMIC DNA]</scope>
    <source>
        <strain evidence="2">ATCC 29082 / PCC 7421</strain>
    </source>
</reference>
<dbReference type="SUPFAM" id="SSF141571">
    <property type="entry name" value="Pentapeptide repeat-like"/>
    <property type="match status" value="1"/>
</dbReference>